<dbReference type="STRING" id="765912.Thimo_1111"/>
<evidence type="ECO:0000313" key="2">
    <source>
        <dbReference type="EMBL" id="AGA89914.1"/>
    </source>
</evidence>
<dbReference type="KEGG" id="tmb:Thimo_1111"/>
<evidence type="ECO:0000313" key="3">
    <source>
        <dbReference type="Proteomes" id="UP000010816"/>
    </source>
</evidence>
<accession>L0GX80</accession>
<dbReference type="InterPro" id="IPR029058">
    <property type="entry name" value="AB_hydrolase_fold"/>
</dbReference>
<dbReference type="EMBL" id="CP003051">
    <property type="protein sequence ID" value="AGA89914.1"/>
    <property type="molecule type" value="Genomic_DNA"/>
</dbReference>
<dbReference type="Pfam" id="PF12697">
    <property type="entry name" value="Abhydrolase_6"/>
    <property type="match status" value="1"/>
</dbReference>
<proteinExistence type="predicted"/>
<keyword evidence="3" id="KW-1185">Reference proteome</keyword>
<dbReference type="GO" id="GO:0016020">
    <property type="term" value="C:membrane"/>
    <property type="evidence" value="ECO:0007669"/>
    <property type="project" value="TreeGrafter"/>
</dbReference>
<reference evidence="2 3" key="1">
    <citation type="submission" date="2011-09" db="EMBL/GenBank/DDBJ databases">
        <title>Complete sequence of chromosome of Thioflavicoccus mobilis 8321.</title>
        <authorList>
            <consortium name="US DOE Joint Genome Institute"/>
            <person name="Lucas S."/>
            <person name="Han J."/>
            <person name="Lapidus A."/>
            <person name="Cheng J.-F."/>
            <person name="Goodwin L."/>
            <person name="Pitluck S."/>
            <person name="Peters L."/>
            <person name="Ovchinnikova G."/>
            <person name="Lu M."/>
            <person name="Detter J.C."/>
            <person name="Han C."/>
            <person name="Tapia R."/>
            <person name="Land M."/>
            <person name="Hauser L."/>
            <person name="Kyrpides N."/>
            <person name="Ivanova N."/>
            <person name="Pagani I."/>
            <person name="Vogl K."/>
            <person name="Liu Z."/>
            <person name="Imhoff J."/>
            <person name="Thiel V."/>
            <person name="Frigaard N.-U."/>
            <person name="Bryant D."/>
            <person name="Woyke T."/>
        </authorList>
    </citation>
    <scope>NUCLEOTIDE SEQUENCE [LARGE SCALE GENOMIC DNA]</scope>
    <source>
        <strain evidence="2 3">8321</strain>
    </source>
</reference>
<dbReference type="PANTHER" id="PTHR43798">
    <property type="entry name" value="MONOACYLGLYCEROL LIPASE"/>
    <property type="match status" value="1"/>
</dbReference>
<dbReference type="Gene3D" id="3.40.50.1820">
    <property type="entry name" value="alpha/beta hydrolase"/>
    <property type="match status" value="1"/>
</dbReference>
<dbReference type="AlphaFoldDB" id="L0GX80"/>
<dbReference type="PRINTS" id="PR00412">
    <property type="entry name" value="EPOXHYDRLASE"/>
</dbReference>
<dbReference type="Proteomes" id="UP000010816">
    <property type="component" value="Chromosome"/>
</dbReference>
<dbReference type="HOGENOM" id="CLU_020336_13_2_6"/>
<dbReference type="RefSeq" id="WP_015280059.1">
    <property type="nucleotide sequence ID" value="NC_019940.1"/>
</dbReference>
<dbReference type="eggNOG" id="COG2267">
    <property type="taxonomic scope" value="Bacteria"/>
</dbReference>
<dbReference type="GO" id="GO:0046464">
    <property type="term" value="P:acylglycerol catabolic process"/>
    <property type="evidence" value="ECO:0007669"/>
    <property type="project" value="TreeGrafter"/>
</dbReference>
<dbReference type="InterPro" id="IPR000073">
    <property type="entry name" value="AB_hydrolase_1"/>
</dbReference>
<dbReference type="GO" id="GO:0016746">
    <property type="term" value="F:acyltransferase activity"/>
    <property type="evidence" value="ECO:0007669"/>
    <property type="project" value="UniProtKB-KW"/>
</dbReference>
<sequence>MSGLSTLVRPVLGPLLALALLFVGPLSVAAPPCEVGAAQVELAGGTLHFSRTGHGPPVVLLHGLFAQKEQWHELACALSAAGFEVLAPDLPGFGGSEGFAITDYDFARQVALLDDLADALGFVRFDLAGNSMGGAIAALYAVRHPERVGRLAFIGAPLGWVDWGPDLRQAILEGVNPFIPVDRVQLVREMRLLFVRPPALPATVGERLIEDYRVHLDHYRRVWDIVGLFGRVLADGTVDALAGTGPVLILWGEGDAIYPVAGAASLHARLPQSRLVVLPEAGHLPMLERPAETAAVLIDFLGARD</sequence>
<gene>
    <name evidence="2" type="ORF">Thimo_1111</name>
</gene>
<dbReference type="GO" id="GO:0047372">
    <property type="term" value="F:monoacylglycerol lipase activity"/>
    <property type="evidence" value="ECO:0007669"/>
    <property type="project" value="TreeGrafter"/>
</dbReference>
<organism evidence="2 3">
    <name type="scientific">Thioflavicoccus mobilis 8321</name>
    <dbReference type="NCBI Taxonomy" id="765912"/>
    <lineage>
        <taxon>Bacteria</taxon>
        <taxon>Pseudomonadati</taxon>
        <taxon>Pseudomonadota</taxon>
        <taxon>Gammaproteobacteria</taxon>
        <taxon>Chromatiales</taxon>
        <taxon>Chromatiaceae</taxon>
        <taxon>Thioflavicoccus</taxon>
    </lineage>
</organism>
<dbReference type="InterPro" id="IPR000639">
    <property type="entry name" value="Epox_hydrolase-like"/>
</dbReference>
<protein>
    <submittedName>
        <fullName evidence="2">Putative hydrolase or acyltransferase of alpha/beta superfamily</fullName>
    </submittedName>
</protein>
<evidence type="ECO:0000259" key="1">
    <source>
        <dbReference type="Pfam" id="PF12697"/>
    </source>
</evidence>
<keyword evidence="2" id="KW-0378">Hydrolase</keyword>
<name>L0GX80_9GAMM</name>
<keyword evidence="2" id="KW-0012">Acyltransferase</keyword>
<dbReference type="SUPFAM" id="SSF53474">
    <property type="entry name" value="alpha/beta-Hydrolases"/>
    <property type="match status" value="1"/>
</dbReference>
<dbReference type="PANTHER" id="PTHR43798:SF5">
    <property type="entry name" value="MONOACYLGLYCEROL LIPASE ABHD6"/>
    <property type="match status" value="1"/>
</dbReference>
<dbReference type="OrthoDB" id="9808398at2"/>
<dbReference type="PRINTS" id="PR00111">
    <property type="entry name" value="ABHYDROLASE"/>
</dbReference>
<feature type="domain" description="AB hydrolase-1" evidence="1">
    <location>
        <begin position="58"/>
        <end position="295"/>
    </location>
</feature>
<dbReference type="InterPro" id="IPR050266">
    <property type="entry name" value="AB_hydrolase_sf"/>
</dbReference>
<keyword evidence="2" id="KW-0808">Transferase</keyword>